<name>A0A6J5LG31_9CAUD</name>
<protein>
    <submittedName>
        <fullName evidence="1">Uncharacterized protein</fullName>
    </submittedName>
</protein>
<organism evidence="1">
    <name type="scientific">uncultured Caudovirales phage</name>
    <dbReference type="NCBI Taxonomy" id="2100421"/>
    <lineage>
        <taxon>Viruses</taxon>
        <taxon>Duplodnaviria</taxon>
        <taxon>Heunggongvirae</taxon>
        <taxon>Uroviricota</taxon>
        <taxon>Caudoviricetes</taxon>
        <taxon>Peduoviridae</taxon>
        <taxon>Maltschvirus</taxon>
        <taxon>Maltschvirus maltsch</taxon>
    </lineage>
</organism>
<reference evidence="1" key="1">
    <citation type="submission" date="2020-04" db="EMBL/GenBank/DDBJ databases">
        <authorList>
            <person name="Chiriac C."/>
            <person name="Salcher M."/>
            <person name="Ghai R."/>
            <person name="Kavagutti S V."/>
        </authorList>
    </citation>
    <scope>NUCLEOTIDE SEQUENCE</scope>
</reference>
<gene>
    <name evidence="1" type="ORF">UFOVP140_27</name>
</gene>
<evidence type="ECO:0000313" key="1">
    <source>
        <dbReference type="EMBL" id="CAB4133065.1"/>
    </source>
</evidence>
<dbReference type="EMBL" id="LR796271">
    <property type="protein sequence ID" value="CAB4133065.1"/>
    <property type="molecule type" value="Genomic_DNA"/>
</dbReference>
<proteinExistence type="predicted"/>
<sequence length="79" mass="8820">MSRSGVTHTEGKLIRRLDVPVSEELEEAVIALAAMLGVPKAEFVRNVLERNVWGELAMLRRMTRAYQGRPADENLSNLG</sequence>
<accession>A0A6J5LG31</accession>